<gene>
    <name evidence="1" type="ORF">C5167_013956</name>
</gene>
<organism evidence="1 2">
    <name type="scientific">Papaver somniferum</name>
    <name type="common">Opium poppy</name>
    <dbReference type="NCBI Taxonomy" id="3469"/>
    <lineage>
        <taxon>Eukaryota</taxon>
        <taxon>Viridiplantae</taxon>
        <taxon>Streptophyta</taxon>
        <taxon>Embryophyta</taxon>
        <taxon>Tracheophyta</taxon>
        <taxon>Spermatophyta</taxon>
        <taxon>Magnoliopsida</taxon>
        <taxon>Ranunculales</taxon>
        <taxon>Papaveraceae</taxon>
        <taxon>Papaveroideae</taxon>
        <taxon>Papaver</taxon>
    </lineage>
</organism>
<keyword evidence="2" id="KW-1185">Reference proteome</keyword>
<accession>A0A4Y7J4W3</accession>
<evidence type="ECO:0000313" key="2">
    <source>
        <dbReference type="Proteomes" id="UP000316621"/>
    </source>
</evidence>
<dbReference type="Proteomes" id="UP000316621">
    <property type="component" value="Chromosome 3"/>
</dbReference>
<proteinExistence type="predicted"/>
<protein>
    <submittedName>
        <fullName evidence="1">Uncharacterized protein</fullName>
    </submittedName>
</protein>
<reference evidence="1 2" key="1">
    <citation type="journal article" date="2018" name="Science">
        <title>The opium poppy genome and morphinan production.</title>
        <authorList>
            <person name="Guo L."/>
            <person name="Winzer T."/>
            <person name="Yang X."/>
            <person name="Li Y."/>
            <person name="Ning Z."/>
            <person name="He Z."/>
            <person name="Teodor R."/>
            <person name="Lu Y."/>
            <person name="Bowser T.A."/>
            <person name="Graham I.A."/>
            <person name="Ye K."/>
        </authorList>
    </citation>
    <scope>NUCLEOTIDE SEQUENCE [LARGE SCALE GENOMIC DNA]</scope>
    <source>
        <strain evidence="2">cv. HN1</strain>
        <tissue evidence="1">Leaves</tissue>
    </source>
</reference>
<dbReference type="EMBL" id="CM010717">
    <property type="protein sequence ID" value="RZC55100.1"/>
    <property type="molecule type" value="Genomic_DNA"/>
</dbReference>
<evidence type="ECO:0000313" key="1">
    <source>
        <dbReference type="EMBL" id="RZC55100.1"/>
    </source>
</evidence>
<name>A0A4Y7J4W3_PAPSO</name>
<dbReference type="AlphaFoldDB" id="A0A4Y7J4W3"/>
<dbReference type="Gramene" id="RZC55100">
    <property type="protein sequence ID" value="RZC55100"/>
    <property type="gene ID" value="C5167_013956"/>
</dbReference>
<sequence length="83" mass="9864">MFIRGTHQKCTETRCIVIRCSSIITFEHYKANNLFLDMFKKTLLNDAVNKWHWRVAKTFVDFPGYYSSPKLHHVNEKLTTNTK</sequence>